<feature type="region of interest" description="Disordered" evidence="3">
    <location>
        <begin position="1"/>
        <end position="54"/>
    </location>
</feature>
<comment type="subcellular location">
    <subcellularLocation>
        <location evidence="1">Membrane</location>
        <topology evidence="1">Single-pass membrane protein</topology>
    </subcellularLocation>
</comment>
<accession>A0A250K0H6</accession>
<evidence type="ECO:0000259" key="4">
    <source>
        <dbReference type="Pfam" id="PF01145"/>
    </source>
</evidence>
<keyword evidence="2" id="KW-0175">Coiled coil</keyword>
<dbReference type="InterPro" id="IPR001107">
    <property type="entry name" value="Band_7"/>
</dbReference>
<feature type="coiled-coil region" evidence="2">
    <location>
        <begin position="370"/>
        <end position="546"/>
    </location>
</feature>
<keyword evidence="6" id="KW-1185">Reference proteome</keyword>
<evidence type="ECO:0000313" key="6">
    <source>
        <dbReference type="Proteomes" id="UP000217343"/>
    </source>
</evidence>
<name>A0A250K0H6_9BACT</name>
<gene>
    <name evidence="5" type="ORF">MYMAC_004878</name>
</gene>
<dbReference type="EMBL" id="CP022203">
    <property type="protein sequence ID" value="ATB49237.1"/>
    <property type="molecule type" value="Genomic_DNA"/>
</dbReference>
<dbReference type="RefSeq" id="WP_239988988.1">
    <property type="nucleotide sequence ID" value="NZ_CP022203.1"/>
</dbReference>
<dbReference type="SUPFAM" id="SSF117892">
    <property type="entry name" value="Band 7/SPFH domain"/>
    <property type="match status" value="1"/>
</dbReference>
<dbReference type="AlphaFoldDB" id="A0A250K0H6"/>
<dbReference type="InterPro" id="IPR036013">
    <property type="entry name" value="Band_7/SPFH_dom_sf"/>
</dbReference>
<evidence type="ECO:0000256" key="1">
    <source>
        <dbReference type="ARBA" id="ARBA00004167"/>
    </source>
</evidence>
<dbReference type="Pfam" id="PF01145">
    <property type="entry name" value="Band_7"/>
    <property type="match status" value="1"/>
</dbReference>
<dbReference type="Gene3D" id="3.30.479.30">
    <property type="entry name" value="Band 7 domain"/>
    <property type="match status" value="1"/>
</dbReference>
<proteinExistence type="predicted"/>
<dbReference type="GO" id="GO:0016020">
    <property type="term" value="C:membrane"/>
    <property type="evidence" value="ECO:0007669"/>
    <property type="project" value="UniProtKB-SubCell"/>
</dbReference>
<dbReference type="KEGG" id="mmas:MYMAC_004878"/>
<sequence>MSAKQTARTREAQDPGEGSGRTHLVRMDGGGGGGGKPEQPRYADGWRAGKPAEDPEKMKRWGLVTARPSEFLVHMRRGRVRDVSGQGASCFKLPGDSVAIVPTSIQRLQFTADQVTHEKVGVQVTGLAVYRISDPLVAFRMLNFSFPERAQEKLAELLREMFVGAARRLVANLSVEECLSKRKEGIAAELVREIAPVLSGRGRLEDQTDAGWGVILDTIEIQDVRVLSSTVFANMQARFRHEQERQAREAELAKERFVHREETEAERQLSLQRLAAEEEVRQKKQTAEEQARLEALAVEARVAEAKLAQERTLKQEQATVEREVALAKMAAEQEVRQKKQVADEQAKLDALAAESRLADAKIVSERALAVSRAQVEMEKLQREQDAEIARQRVALETLKREQDTEAGRAKLELEKLKLAQESEAAQAKIELVRLQRAQEAENARAQMELARQQREQEVELAKLRREQEEAGAKAQVELERLRREHEQATAWHEVQMAAHQQEAERLHAELQVVQARRSIVETEVAIAELSVRKDRAQQELELGKARALRDIENSVSPEVIQMTLAQQLPQVAAAFQQKMGEVHVTAVDGANPFGYIAAAVEGVMGLARSAGLKTPASPLAPPAQ</sequence>
<dbReference type="Proteomes" id="UP000217343">
    <property type="component" value="Chromosome"/>
</dbReference>
<protein>
    <recommendedName>
        <fullName evidence="4">Band 7 domain-containing protein</fullName>
    </recommendedName>
</protein>
<evidence type="ECO:0000313" key="5">
    <source>
        <dbReference type="EMBL" id="ATB49237.1"/>
    </source>
</evidence>
<reference evidence="5 6" key="1">
    <citation type="submission" date="2017-06" db="EMBL/GenBank/DDBJ databases">
        <title>Sequencing and comparative analysis of myxobacterial genomes.</title>
        <authorList>
            <person name="Rupp O."/>
            <person name="Goesmann A."/>
            <person name="Sogaard-Andersen L."/>
        </authorList>
    </citation>
    <scope>NUCLEOTIDE SEQUENCE [LARGE SCALE GENOMIC DNA]</scope>
    <source>
        <strain evidence="5 6">DSM 14697</strain>
    </source>
</reference>
<evidence type="ECO:0000256" key="2">
    <source>
        <dbReference type="SAM" id="Coils"/>
    </source>
</evidence>
<feature type="domain" description="Band 7" evidence="4">
    <location>
        <begin position="65"/>
        <end position="255"/>
    </location>
</feature>
<evidence type="ECO:0000256" key="3">
    <source>
        <dbReference type="SAM" id="MobiDB-lite"/>
    </source>
</evidence>
<organism evidence="5 6">
    <name type="scientific">Corallococcus macrosporus DSM 14697</name>
    <dbReference type="NCBI Taxonomy" id="1189310"/>
    <lineage>
        <taxon>Bacteria</taxon>
        <taxon>Pseudomonadati</taxon>
        <taxon>Myxococcota</taxon>
        <taxon>Myxococcia</taxon>
        <taxon>Myxococcales</taxon>
        <taxon>Cystobacterineae</taxon>
        <taxon>Myxococcaceae</taxon>
        <taxon>Corallococcus</taxon>
    </lineage>
</organism>